<dbReference type="Gene3D" id="1.25.40.10">
    <property type="entry name" value="Tetratricopeptide repeat domain"/>
    <property type="match status" value="1"/>
</dbReference>
<evidence type="ECO:0000313" key="4">
    <source>
        <dbReference type="Proteomes" id="UP001243330"/>
    </source>
</evidence>
<dbReference type="InterPro" id="IPR027417">
    <property type="entry name" value="P-loop_NTPase"/>
</dbReference>
<dbReference type="InterPro" id="IPR011990">
    <property type="entry name" value="TPR-like_helical_dom_sf"/>
</dbReference>
<keyword evidence="4" id="KW-1185">Reference proteome</keyword>
<dbReference type="InterPro" id="IPR019734">
    <property type="entry name" value="TPR_rpt"/>
</dbReference>
<dbReference type="SUPFAM" id="SSF52540">
    <property type="entry name" value="P-loop containing nucleoside triphosphate hydrolases"/>
    <property type="match status" value="1"/>
</dbReference>
<evidence type="ECO:0000259" key="2">
    <source>
        <dbReference type="PROSITE" id="PS00028"/>
    </source>
</evidence>
<name>A0AAD9AL03_9PEZI</name>
<dbReference type="InterPro" id="IPR002182">
    <property type="entry name" value="NB-ARC"/>
</dbReference>
<sequence>MPTTTVTEIKAQRKHVARTFRSRGPIAAKFEDCQQLFAQVSDALQNTRVHHLLDRCWRRLNIWDDDSGASSRNLDYALKSSPLLRKQVINLLRELRQTLEIIRVIVAEPLEVPKPEQTSKLVSSRPLDSYNTAVLPVEAFQDDPEADSNFGLGPRLQEALDIIHSLVHLLPTLRNPFEESVASDATLYSFEYCSLDSYRDEAQELFPRADPSLLERLVQAQWLTRRTLPSARGIPPITIDPSNAPSTSRALMRREVWPSRRRTPTVPDVNDTESDKATSTVRSHVDTVMSRTARVAGNSVTSFEWSSQSQPIRRSTVPSPPVNLEKLGADHFDCPYCHCALPLAVGVVMTHSDWETHFYQDVKPYICTFGGCHASSVSFASRQEWFRHELDFHRSVSLWKCGFCKTEFGDANGFQNHLQSTHVNLPLPQKLDTLIRACQRFSHHIYASLDCAFCRGICRNLDELETHLGNHMEAFAIAIAHEYKPSVDTYAEDKENREMMIMEFVSDQALEGKGYNLEIQPLSIAEGVDSIDADPLIQVADSITDDEGRGQGPRSTGGNWKINKFLDRQRETAKTNTVKHNLPAQYENFAGRDEDLSRIHDSLSSQSRVCVLTGVSGIGKTATAVEYAYRLGIEYSYVFWVEAESPGLLADKYASIANALNPGRDSSQDDDNLIFRVRETLSVLDKDWLLIFDNVVAWTDISPYVAKALTSSRGSVLITTRENPLQSAPAWLHQRRFQLGPLSTEHGREFLLTSIHPRMRKEDLENDEDYALAAKTVNILGGLPLAISMVVGYVKESRCTLSDFLEMWEEKELRSRKPNTTSMASVYIDTVDSLWDIGIREVPSNSRKLLNILAFLNPDRIPKSLLVDNHEEDYLDLLHASESLSYNRMITKLKSRRLITIKEAPGAETEYTIHRLLKQKIMGDMDDYSIADAFRMTFRLIRKRFPRANPQQVPNPTNWTTCQEYMPHIDSCHQVFAKERKRIQRLSAVNSLEVAELFYDAGFHIWSRRGTLYDGLELLQTAISLLDEINYDRDSKLRADINCILGLLLLELSCEDRVKGTDRLLEARRIRKVIYEQNPEDHDTDVLRMNANSDYALCLLNYHKFDEAGDEMVKCFERYQVWGPPDENPFENSKYYGNYSIVLMFQGKMEEAIGSVRKCLDLTERFSGKKAQWYRRLFLLASIYLQKGELQIALEYHLEILKARLEIDGKHDSNFILSLYAVASMYHHMDKVDDAIIYMKQCVECARDSKWPIVGLARAEYHLATLYEIRGVEHKEAEALRATSREVLEQNKRFAEQCVQDSGDELMIFDDLQPTLLGRYTGTALLKQLQTHLQRQEQTS</sequence>
<comment type="caution">
    <text evidence="3">The sequence shown here is derived from an EMBL/GenBank/DDBJ whole genome shotgun (WGS) entry which is preliminary data.</text>
</comment>
<dbReference type="Gene3D" id="3.40.50.300">
    <property type="entry name" value="P-loop containing nucleotide triphosphate hydrolases"/>
    <property type="match status" value="1"/>
</dbReference>
<gene>
    <name evidence="3" type="ORF">CCHR01_07169</name>
</gene>
<feature type="region of interest" description="Disordered" evidence="1">
    <location>
        <begin position="260"/>
        <end position="281"/>
    </location>
</feature>
<evidence type="ECO:0000313" key="3">
    <source>
        <dbReference type="EMBL" id="KAK1850176.1"/>
    </source>
</evidence>
<accession>A0AAD9AL03</accession>
<reference evidence="3" key="1">
    <citation type="submission" date="2023-01" db="EMBL/GenBank/DDBJ databases">
        <title>Colletotrichum chrysophilum M932 genome sequence.</title>
        <authorList>
            <person name="Baroncelli R."/>
        </authorList>
    </citation>
    <scope>NUCLEOTIDE SEQUENCE</scope>
    <source>
        <strain evidence="3">M932</strain>
    </source>
</reference>
<dbReference type="SMART" id="SM00028">
    <property type="entry name" value="TPR"/>
    <property type="match status" value="3"/>
</dbReference>
<feature type="domain" description="C2H2-type" evidence="2">
    <location>
        <begin position="401"/>
        <end position="422"/>
    </location>
</feature>
<dbReference type="Proteomes" id="UP001243330">
    <property type="component" value="Unassembled WGS sequence"/>
</dbReference>
<dbReference type="PANTHER" id="PTHR35391:SF5">
    <property type="entry name" value="DUF6590 DOMAIN-CONTAINING PROTEIN"/>
    <property type="match status" value="1"/>
</dbReference>
<dbReference type="InterPro" id="IPR056681">
    <property type="entry name" value="DUF7779"/>
</dbReference>
<dbReference type="Pfam" id="PF25000">
    <property type="entry name" value="DUF7779"/>
    <property type="match status" value="1"/>
</dbReference>
<dbReference type="PROSITE" id="PS00028">
    <property type="entry name" value="ZINC_FINGER_C2H2_1"/>
    <property type="match status" value="1"/>
</dbReference>
<dbReference type="SUPFAM" id="SSF48452">
    <property type="entry name" value="TPR-like"/>
    <property type="match status" value="1"/>
</dbReference>
<dbReference type="GO" id="GO:0043531">
    <property type="term" value="F:ADP binding"/>
    <property type="evidence" value="ECO:0007669"/>
    <property type="project" value="InterPro"/>
</dbReference>
<dbReference type="PANTHER" id="PTHR35391">
    <property type="entry name" value="C2H2-TYPE DOMAIN-CONTAINING PROTEIN-RELATED"/>
    <property type="match status" value="1"/>
</dbReference>
<dbReference type="InterPro" id="IPR013087">
    <property type="entry name" value="Znf_C2H2_type"/>
</dbReference>
<dbReference type="SMART" id="SM00355">
    <property type="entry name" value="ZnF_C2H2"/>
    <property type="match status" value="3"/>
</dbReference>
<organism evidence="3 4">
    <name type="scientific">Colletotrichum chrysophilum</name>
    <dbReference type="NCBI Taxonomy" id="1836956"/>
    <lineage>
        <taxon>Eukaryota</taxon>
        <taxon>Fungi</taxon>
        <taxon>Dikarya</taxon>
        <taxon>Ascomycota</taxon>
        <taxon>Pezizomycotina</taxon>
        <taxon>Sordariomycetes</taxon>
        <taxon>Hypocreomycetidae</taxon>
        <taxon>Glomerellales</taxon>
        <taxon>Glomerellaceae</taxon>
        <taxon>Colletotrichum</taxon>
        <taxon>Colletotrichum gloeosporioides species complex</taxon>
    </lineage>
</organism>
<evidence type="ECO:0000256" key="1">
    <source>
        <dbReference type="SAM" id="MobiDB-lite"/>
    </source>
</evidence>
<dbReference type="Pfam" id="PF00931">
    <property type="entry name" value="NB-ARC"/>
    <property type="match status" value="1"/>
</dbReference>
<dbReference type="EMBL" id="JAQOWY010000125">
    <property type="protein sequence ID" value="KAK1850176.1"/>
    <property type="molecule type" value="Genomic_DNA"/>
</dbReference>
<protein>
    <submittedName>
        <fullName evidence="3">Transcriptional xre family</fullName>
    </submittedName>
</protein>
<proteinExistence type="predicted"/>